<dbReference type="InterPro" id="IPR000408">
    <property type="entry name" value="Reg_chr_condens"/>
</dbReference>
<reference evidence="3" key="1">
    <citation type="submission" date="2021-02" db="EMBL/GenBank/DDBJ databases">
        <authorList>
            <person name="Dougan E. K."/>
            <person name="Rhodes N."/>
            <person name="Thang M."/>
            <person name="Chan C."/>
        </authorList>
    </citation>
    <scope>NUCLEOTIDE SEQUENCE</scope>
</reference>
<dbReference type="Gene3D" id="2.130.10.30">
    <property type="entry name" value="Regulator of chromosome condensation 1/beta-lactamase-inhibitor protein II"/>
    <property type="match status" value="1"/>
</dbReference>
<proteinExistence type="predicted"/>
<dbReference type="SUPFAM" id="SSF50985">
    <property type="entry name" value="RCC1/BLIP-II"/>
    <property type="match status" value="1"/>
</dbReference>
<evidence type="ECO:0000313" key="4">
    <source>
        <dbReference type="Proteomes" id="UP000604046"/>
    </source>
</evidence>
<evidence type="ECO:0000256" key="1">
    <source>
        <dbReference type="PROSITE-ProRule" id="PRU00235"/>
    </source>
</evidence>
<dbReference type="Pfam" id="PF13540">
    <property type="entry name" value="RCC1_2"/>
    <property type="match status" value="2"/>
</dbReference>
<evidence type="ECO:0000256" key="2">
    <source>
        <dbReference type="SAM" id="Coils"/>
    </source>
</evidence>
<dbReference type="OrthoDB" id="10256179at2759"/>
<dbReference type="PANTHER" id="PTHR45982">
    <property type="entry name" value="REGULATOR OF CHROMOSOME CONDENSATION"/>
    <property type="match status" value="1"/>
</dbReference>
<dbReference type="Proteomes" id="UP000604046">
    <property type="component" value="Unassembled WGS sequence"/>
</dbReference>
<organism evidence="3 4">
    <name type="scientific">Symbiodinium natans</name>
    <dbReference type="NCBI Taxonomy" id="878477"/>
    <lineage>
        <taxon>Eukaryota</taxon>
        <taxon>Sar</taxon>
        <taxon>Alveolata</taxon>
        <taxon>Dinophyceae</taxon>
        <taxon>Suessiales</taxon>
        <taxon>Symbiodiniaceae</taxon>
        <taxon>Symbiodinium</taxon>
    </lineage>
</organism>
<gene>
    <name evidence="3" type="primary">RCC2</name>
    <name evidence="3" type="ORF">SNAT2548_LOCUS25776</name>
</gene>
<keyword evidence="2" id="KW-0175">Coiled coil</keyword>
<comment type="caution">
    <text evidence="3">The sequence shown here is derived from an EMBL/GenBank/DDBJ whole genome shotgun (WGS) entry which is preliminary data.</text>
</comment>
<accession>A0A812S0Y1</accession>
<evidence type="ECO:0000313" key="3">
    <source>
        <dbReference type="EMBL" id="CAE7462758.1"/>
    </source>
</evidence>
<dbReference type="AlphaFoldDB" id="A0A812S0Y1"/>
<feature type="repeat" description="RCC1" evidence="1">
    <location>
        <begin position="90"/>
        <end position="153"/>
    </location>
</feature>
<dbReference type="InterPro" id="IPR051553">
    <property type="entry name" value="Ran_GTPase-activating"/>
</dbReference>
<dbReference type="EMBL" id="CAJNDS010002408">
    <property type="protein sequence ID" value="CAE7462758.1"/>
    <property type="molecule type" value="Genomic_DNA"/>
</dbReference>
<feature type="repeat" description="RCC1" evidence="1">
    <location>
        <begin position="34"/>
        <end position="89"/>
    </location>
</feature>
<name>A0A812S0Y1_9DINO</name>
<dbReference type="PROSITE" id="PS50012">
    <property type="entry name" value="RCC1_3"/>
    <property type="match status" value="2"/>
</dbReference>
<dbReference type="InterPro" id="IPR009091">
    <property type="entry name" value="RCC1/BLIP-II"/>
</dbReference>
<keyword evidence="4" id="KW-1185">Reference proteome</keyword>
<protein>
    <submittedName>
        <fullName evidence="3">RCC2 protein</fullName>
    </submittedName>
</protein>
<sequence>MSVRSLPAAPADNHAFVVQVAVGKSHAMLLTDEGVIYSWGTDNEHGQLGRACHNQDKMLKPAPIIGGIKQEIVVQIACGLNHCLALTQRGALFAWGNNKAGQLGVDGFSAAAPASELAVTAPTPVKHFEGQESSFCARSCSCGPESSACVTVRGEVYVWGAISYYILGAQKKYEKGETCTVPVCIKTLPRELYMEDAGPDQVSVYKDTLACNVAKLNIEDDMASLITSLKSRSSQLVSVRRMKRADAADRPSRNQDDFDVEELRQLNNDFQKQKKELENQMDDLQKQLSTYRLELARMKRELTVCDQQDAALTETARNLEARKDQEGDTAATRRTLETKLHDISHFKSSNQRKRLQLLNSRDETERKLVHLTQDLTLAMNRQQQART</sequence>
<dbReference type="PANTHER" id="PTHR45982:SF1">
    <property type="entry name" value="REGULATOR OF CHROMOSOME CONDENSATION"/>
    <property type="match status" value="1"/>
</dbReference>
<feature type="coiled-coil region" evidence="2">
    <location>
        <begin position="260"/>
        <end position="301"/>
    </location>
</feature>